<evidence type="ECO:0000313" key="2">
    <source>
        <dbReference type="EMBL" id="MFE9601300.1"/>
    </source>
</evidence>
<dbReference type="InterPro" id="IPR050266">
    <property type="entry name" value="AB_hydrolase_sf"/>
</dbReference>
<feature type="domain" description="AB hydrolase-1" evidence="1">
    <location>
        <begin position="49"/>
        <end position="280"/>
    </location>
</feature>
<dbReference type="RefSeq" id="WP_388108403.1">
    <property type="nucleotide sequence ID" value="NZ_JBIAHM010000008.1"/>
</dbReference>
<proteinExistence type="predicted"/>
<evidence type="ECO:0000313" key="3">
    <source>
        <dbReference type="Proteomes" id="UP001601303"/>
    </source>
</evidence>
<dbReference type="Proteomes" id="UP001601303">
    <property type="component" value="Unassembled WGS sequence"/>
</dbReference>
<reference evidence="2 3" key="1">
    <citation type="submission" date="2024-10" db="EMBL/GenBank/DDBJ databases">
        <title>The Natural Products Discovery Center: Release of the First 8490 Sequenced Strains for Exploring Actinobacteria Biosynthetic Diversity.</title>
        <authorList>
            <person name="Kalkreuter E."/>
            <person name="Kautsar S.A."/>
            <person name="Yang D."/>
            <person name="Bader C.D."/>
            <person name="Teijaro C.N."/>
            <person name="Fluegel L."/>
            <person name="Davis C.M."/>
            <person name="Simpson J.R."/>
            <person name="Lauterbach L."/>
            <person name="Steele A.D."/>
            <person name="Gui C."/>
            <person name="Meng S."/>
            <person name="Li G."/>
            <person name="Viehrig K."/>
            <person name="Ye F."/>
            <person name="Su P."/>
            <person name="Kiefer A.F."/>
            <person name="Nichols A."/>
            <person name="Cepeda A.J."/>
            <person name="Yan W."/>
            <person name="Fan B."/>
            <person name="Jiang Y."/>
            <person name="Adhikari A."/>
            <person name="Zheng C.-J."/>
            <person name="Schuster L."/>
            <person name="Cowan T.M."/>
            <person name="Smanski M.J."/>
            <person name="Chevrette M.G."/>
            <person name="De Carvalho L.P.S."/>
            <person name="Shen B."/>
        </authorList>
    </citation>
    <scope>NUCLEOTIDE SEQUENCE [LARGE SCALE GENOMIC DNA]</scope>
    <source>
        <strain evidence="2 3">NPDC006488</strain>
    </source>
</reference>
<name>A0ABW6M585_9ACTN</name>
<dbReference type="PANTHER" id="PTHR43798:SF5">
    <property type="entry name" value="MONOACYLGLYCEROL LIPASE ABHD6"/>
    <property type="match status" value="1"/>
</dbReference>
<dbReference type="GO" id="GO:0016787">
    <property type="term" value="F:hydrolase activity"/>
    <property type="evidence" value="ECO:0007669"/>
    <property type="project" value="UniProtKB-KW"/>
</dbReference>
<evidence type="ECO:0000259" key="1">
    <source>
        <dbReference type="Pfam" id="PF00561"/>
    </source>
</evidence>
<dbReference type="EMBL" id="JBIAHM010000008">
    <property type="protein sequence ID" value="MFE9601300.1"/>
    <property type="molecule type" value="Genomic_DNA"/>
</dbReference>
<gene>
    <name evidence="2" type="ORF">ACFYNQ_22365</name>
</gene>
<dbReference type="PANTHER" id="PTHR43798">
    <property type="entry name" value="MONOACYLGLYCEROL LIPASE"/>
    <property type="match status" value="1"/>
</dbReference>
<dbReference type="PRINTS" id="PR00111">
    <property type="entry name" value="ABHYDROLASE"/>
</dbReference>
<dbReference type="Gene3D" id="3.40.50.1820">
    <property type="entry name" value="alpha/beta hydrolase"/>
    <property type="match status" value="1"/>
</dbReference>
<dbReference type="SUPFAM" id="SSF53474">
    <property type="entry name" value="alpha/beta-Hydrolases"/>
    <property type="match status" value="1"/>
</dbReference>
<comment type="caution">
    <text evidence="2">The sequence shown here is derived from an EMBL/GenBank/DDBJ whole genome shotgun (WGS) entry which is preliminary data.</text>
</comment>
<keyword evidence="3" id="KW-1185">Reference proteome</keyword>
<accession>A0ABW6M585</accession>
<dbReference type="InterPro" id="IPR029058">
    <property type="entry name" value="AB_hydrolase_fold"/>
</dbReference>
<dbReference type="InterPro" id="IPR000073">
    <property type="entry name" value="AB_hydrolase_1"/>
</dbReference>
<protein>
    <submittedName>
        <fullName evidence="2">Alpha/beta fold hydrolase</fullName>
    </submittedName>
</protein>
<sequence length="301" mass="33012">MPVPIRVPDPVTEEPSIWTALLGQDLTIRHVQVGEWNTRVLEAGSGPETVVLLHGVGGHLEAYARTIPALAARYRVIAYDYPGHGLTSPTTRPLELPDYVAHLTGLLDTLGLRQAHLNGESLGGWIAVKTAYAHPERVGRIVLNTPGGALSDPAVRERIRTLSQGAADDPSDEGIRARVSWLMADPASVTQELVDVRRTLYAQPPFAESMRNIMCLQDGDIRARNMITDEELAAITTPALVVWTSDDPSGPAAVGLRMADKLPNGRFQLVEGAGHWPQWEQHRRFNELILDFLAQREDALL</sequence>
<keyword evidence="2" id="KW-0378">Hydrolase</keyword>
<organism evidence="2 3">
    <name type="scientific">Streptomyces hokutonensis</name>
    <dbReference type="NCBI Taxonomy" id="1306990"/>
    <lineage>
        <taxon>Bacteria</taxon>
        <taxon>Bacillati</taxon>
        <taxon>Actinomycetota</taxon>
        <taxon>Actinomycetes</taxon>
        <taxon>Kitasatosporales</taxon>
        <taxon>Streptomycetaceae</taxon>
        <taxon>Streptomyces</taxon>
    </lineage>
</organism>
<dbReference type="Pfam" id="PF00561">
    <property type="entry name" value="Abhydrolase_1"/>
    <property type="match status" value="1"/>
</dbReference>